<reference evidence="1 2" key="1">
    <citation type="submission" date="2017-08" db="EMBL/GenBank/DDBJ databases">
        <title>The whole genome shortgun sequences of strain Leeuwenhoekiella nanhaiensis G18 from the South China Sea.</title>
        <authorList>
            <person name="Liu Q."/>
        </authorList>
    </citation>
    <scope>NUCLEOTIDE SEQUENCE [LARGE SCALE GENOMIC DNA]</scope>
    <source>
        <strain evidence="1 2">G18</strain>
    </source>
</reference>
<sequence length="127" mass="14705">MAVAIKEYELSFTKLTCSKNYVISEVKEGCYLTRELFDEVLLILEEYYGRSKPYIYISNRKYDFNVNPIDYLNCSGIDNMIGVALVTETASKMQTANFEKNFMTKKTRIFGTLKEAIDWANTFVEAQ</sequence>
<dbReference type="OrthoDB" id="1144359at2"/>
<evidence type="ECO:0000313" key="1">
    <source>
        <dbReference type="EMBL" id="PHQ30379.1"/>
    </source>
</evidence>
<evidence type="ECO:0000313" key="2">
    <source>
        <dbReference type="Proteomes" id="UP000229433"/>
    </source>
</evidence>
<proteinExistence type="predicted"/>
<dbReference type="AlphaFoldDB" id="A0A2G1VV91"/>
<dbReference type="RefSeq" id="WP_099645212.1">
    <property type="nucleotide sequence ID" value="NZ_KZ319288.1"/>
</dbReference>
<dbReference type="Proteomes" id="UP000229433">
    <property type="component" value="Unassembled WGS sequence"/>
</dbReference>
<protein>
    <recommendedName>
        <fullName evidence="3">STAS/SEC14 domain-containing protein</fullName>
    </recommendedName>
</protein>
<comment type="caution">
    <text evidence="1">The sequence shown here is derived from an EMBL/GenBank/DDBJ whole genome shotgun (WGS) entry which is preliminary data.</text>
</comment>
<gene>
    <name evidence="1" type="ORF">CJ305_05300</name>
</gene>
<accession>A0A2G1VV91</accession>
<dbReference type="EMBL" id="NQXA01000002">
    <property type="protein sequence ID" value="PHQ30379.1"/>
    <property type="molecule type" value="Genomic_DNA"/>
</dbReference>
<name>A0A2G1VV91_9FLAO</name>
<evidence type="ECO:0008006" key="3">
    <source>
        <dbReference type="Google" id="ProtNLM"/>
    </source>
</evidence>
<keyword evidence="2" id="KW-1185">Reference proteome</keyword>
<organism evidence="1 2">
    <name type="scientific">Leeuwenhoekiella nanhaiensis</name>
    <dbReference type="NCBI Taxonomy" id="1655491"/>
    <lineage>
        <taxon>Bacteria</taxon>
        <taxon>Pseudomonadati</taxon>
        <taxon>Bacteroidota</taxon>
        <taxon>Flavobacteriia</taxon>
        <taxon>Flavobacteriales</taxon>
        <taxon>Flavobacteriaceae</taxon>
        <taxon>Leeuwenhoekiella</taxon>
    </lineage>
</organism>